<dbReference type="PANTHER" id="PTHR23159">
    <property type="entry name" value="CENTROSOMAL PROTEIN 2"/>
    <property type="match status" value="1"/>
</dbReference>
<evidence type="ECO:0000313" key="6">
    <source>
        <dbReference type="WBParaSite" id="PgR064_g022_t05"/>
    </source>
</evidence>
<accession>A0A915BWT3</accession>
<keyword evidence="1 2" id="KW-0175">Coiled coil</keyword>
<feature type="coiled-coil region" evidence="2">
    <location>
        <begin position="1507"/>
        <end position="1826"/>
    </location>
</feature>
<dbReference type="Gene3D" id="1.10.287.1490">
    <property type="match status" value="2"/>
</dbReference>
<evidence type="ECO:0000256" key="3">
    <source>
        <dbReference type="SAM" id="MobiDB-lite"/>
    </source>
</evidence>
<dbReference type="Pfam" id="PF15035">
    <property type="entry name" value="Rootletin"/>
    <property type="match status" value="1"/>
</dbReference>
<dbReference type="WBParaSite" id="PgR064_g022_t05">
    <property type="protein sequence ID" value="PgR064_g022_t05"/>
    <property type="gene ID" value="PgR064_g022"/>
</dbReference>
<dbReference type="Pfam" id="PF24423">
    <property type="entry name" value="OVT1"/>
    <property type="match status" value="1"/>
</dbReference>
<dbReference type="PROSITE" id="PS50165">
    <property type="entry name" value="UVRC"/>
    <property type="match status" value="1"/>
</dbReference>
<feature type="coiled-coil region" evidence="2">
    <location>
        <begin position="1267"/>
        <end position="1308"/>
    </location>
</feature>
<name>A0A915BWT3_PARUN</name>
<sequence>FKLEQSMESASTETGRSDISQRITRTVVTRTNYGNRGVDTAIGVGNAGAVESFLSRRTTEIAEDVLLDSGSRGDSVSSTRADLSQGDLSSYKKRIDANVEQQREHSDMMAGLQRKVEDYRRRIADIEGQIVSQKTDEKVTFSMTDMEEIWAPDIRTVEGIDYELCTRLDEERRRNEELRYQNEQLHAEMQRIRQQFELNIRDKERIYQNREKNLAQYLSDEQRKMMDLWAELQQVRRQCAEYKEQTERDLENQKNEFIKVMRSVSGIARQISIASERPIFSESNETCAVQDTVLLEALKRFREQQQAPMLGDAELQTELMRKYEVAIERIVELESRDDGSLSKVSTLEVELKRTKDRLNECLEALRKVNALAKENRSQSDRKRSRSLSPVGEVVPAEVVRNIRASIRARDNEIQQLQRKLRTAEIEIHELVTRFESAEDARRRVDKQLTDSKRELNVQLTAVDDAAREIRRLEERLRAAESERTLAENARKHLEEEIRRLKLVFDQSTADSERKAIEESEQRNRLIEEEYKTRITELTRRIDDLLDDNKRIKSDHNCLKEKFRDLEIDYNATLRKVDEKDQALRHLEGVKRDLLKDLENQRARFDAVTSELDNLETNFTTTARNTAVIELSVKEIKQQRDEINKQKDDLEQRLADLKHKMEIEIGAREEIEKVSQRHLEEVEKLKTEITDYEGQVMMLRRHNDELDTQQRTSQAKITTLENSLTSAQKEIIKLNELNNKLQKEKNEIMNLKQRSDADLDQLRERIRKVEQEIDKVKVENKELHENEQKANVAYKEETNRAHLLQRELDDAKIELDELRKQLKQLDEDYKERIELALRTEVAPDKIETYETTHITEIRLKEADDKYRLELERLENDKDELMRRIRQLEDELAEKQRIIERQQNDIDDLKAQYQIEIDRLKAEVANMQTKFQSELDDERDQYNHNLEAMKATEEDLRNKLTTTEKKVEDAISREKILQKEITDWEEKYTTIAKELRAAHDEIEVIRGDAEKEIQSWKTEAHTSQNELKTAETKIEALKTQLATANERVTTLNKTINEQAVKIRELNSQIRRLEEELSDAKSLAATNEADLERVFARLKITEEQYGSLQLENNKLKATIDSMQCEIDMLKNTNASQESELERSKKKLHTMTIAAKETTEELEKTRNERDRFDKAYREKTKQFDQLKETIQAYETKIIRLRQELEDATEKLLSAETERNNLRAEMNKLQQELQFGKEQMLRKSDEFHAALEDLASAHRASEDGRVNAIQELEIKKFEISDLQSRLDNADQRLASLQQEYLNADKERDMLSDSLRRFQTIIGRSVSTIIPEGGVPDMHTIDVQVQKLISRIDKLEREKNEYRESLGRLKRKTSDSQIAISKHETIYKTVEEKIVDVEEEKRKTDIKLASAKELLKSQEDALKQRDEERRAMKSKIVAIELEARGKDAQIRHLNDLVKNLRNELETSQRENRTLREREDRWDMKKITLERKIYDRDGDSEKINLLTSAFEAERQNLNDSLKKLAIKLQESESRYADLSDDANRLKKDLTKAERTEAELRRSLDEQTRIARDGEHLRSQLSILQNDLTNLTNRKQQLENELMTLRLEFREQKQHFHDASTRVADLQRQLSDALNEKNRLSDQLHRLEKTITQQRNTENDLRQQLARLVDERRSLQNEIEDFRRRIGNFESERKTTSEKIEELTKIRVLLAKKIDFLENEKRNAQAVINETASQREAIENSLNALERENKELYRNCTQLQQQIAQLELDNGNRLMALTNKQKEEHERFVQSVKLEKAQVEKIIENRDRTQKNRIKQLENQVNIMREQLNHERRRYRDAADRMLISDMSKLSAATFGAGNSGVSSAGGVYPQTDSFDYVIGNHSGYMAQFLSTAFMPTGTSDHYRMSSTAASLKEPVDITKATSGTSYRTSGIGSIRGDPMVSLEQQSAENADSDIRKKTTIVVHMKSTDSSYSE</sequence>
<feature type="coiled-coil region" evidence="2">
    <location>
        <begin position="1332"/>
        <end position="1471"/>
    </location>
</feature>
<reference evidence="6" key="1">
    <citation type="submission" date="2022-11" db="UniProtKB">
        <authorList>
            <consortium name="WormBaseParasite"/>
        </authorList>
    </citation>
    <scope>IDENTIFICATION</scope>
</reference>
<dbReference type="InterPro" id="IPR057531">
    <property type="entry name" value="PUMA/OVT1_CC"/>
</dbReference>
<evidence type="ECO:0000256" key="1">
    <source>
        <dbReference type="ARBA" id="ARBA00023054"/>
    </source>
</evidence>
<evidence type="ECO:0000256" key="2">
    <source>
        <dbReference type="SAM" id="Coils"/>
    </source>
</evidence>
<feature type="coiled-coil region" evidence="2">
    <location>
        <begin position="316"/>
        <end position="375"/>
    </location>
</feature>
<feature type="domain" description="UvrC family homology region profile" evidence="4">
    <location>
        <begin position="768"/>
        <end position="853"/>
    </location>
</feature>
<feature type="coiled-coil region" evidence="2">
    <location>
        <begin position="399"/>
        <end position="985"/>
    </location>
</feature>
<feature type="coiled-coil region" evidence="2">
    <location>
        <begin position="232"/>
        <end position="263"/>
    </location>
</feature>
<dbReference type="Proteomes" id="UP000887569">
    <property type="component" value="Unplaced"/>
</dbReference>
<keyword evidence="5" id="KW-1185">Reference proteome</keyword>
<dbReference type="Pfam" id="PF24627">
    <property type="entry name" value="PUMA_CC"/>
    <property type="match status" value="1"/>
</dbReference>
<proteinExistence type="predicted"/>
<feature type="region of interest" description="Disordered" evidence="3">
    <location>
        <begin position="1"/>
        <end position="22"/>
    </location>
</feature>
<feature type="coiled-coil region" evidence="2">
    <location>
        <begin position="1011"/>
        <end position="1241"/>
    </location>
</feature>
<feature type="coiled-coil region" evidence="2">
    <location>
        <begin position="168"/>
        <end position="195"/>
    </location>
</feature>
<protein>
    <submittedName>
        <fullName evidence="6">Spindle-and centromere-associated protein</fullName>
    </submittedName>
</protein>
<dbReference type="InterPro" id="IPR055167">
    <property type="entry name" value="Rootletin-like_CC"/>
</dbReference>
<organism evidence="5 6">
    <name type="scientific">Parascaris univalens</name>
    <name type="common">Nematode worm</name>
    <dbReference type="NCBI Taxonomy" id="6257"/>
    <lineage>
        <taxon>Eukaryota</taxon>
        <taxon>Metazoa</taxon>
        <taxon>Ecdysozoa</taxon>
        <taxon>Nematoda</taxon>
        <taxon>Chromadorea</taxon>
        <taxon>Rhabditida</taxon>
        <taxon>Spirurina</taxon>
        <taxon>Ascaridomorpha</taxon>
        <taxon>Ascaridoidea</taxon>
        <taxon>Ascarididae</taxon>
        <taxon>Parascaris</taxon>
    </lineage>
</organism>
<dbReference type="PANTHER" id="PTHR23159:SF31">
    <property type="entry name" value="CENTROSOME-ASSOCIATED PROTEIN CEP250 ISOFORM X1"/>
    <property type="match status" value="1"/>
</dbReference>
<feature type="coiled-coil region" evidence="2">
    <location>
        <begin position="102"/>
        <end position="136"/>
    </location>
</feature>
<dbReference type="InterPro" id="IPR001162">
    <property type="entry name" value="UvrC_RNase_H_dom"/>
</dbReference>
<dbReference type="GO" id="GO:0009381">
    <property type="term" value="F:excinuclease ABC activity"/>
    <property type="evidence" value="ECO:0007669"/>
    <property type="project" value="InterPro"/>
</dbReference>
<evidence type="ECO:0000259" key="4">
    <source>
        <dbReference type="PROSITE" id="PS50165"/>
    </source>
</evidence>
<evidence type="ECO:0000313" key="5">
    <source>
        <dbReference type="Proteomes" id="UP000887569"/>
    </source>
</evidence>